<gene>
    <name evidence="1" type="ORF">LCL61_28735</name>
</gene>
<dbReference type="Proteomes" id="UP001456344">
    <property type="component" value="Chromosome"/>
</dbReference>
<name>A0ACD5BJU8_9PSEU</name>
<organism evidence="1 2">
    <name type="scientific">Amycolatopsis coloradensis</name>
    <dbReference type="NCBI Taxonomy" id="76021"/>
    <lineage>
        <taxon>Bacteria</taxon>
        <taxon>Bacillati</taxon>
        <taxon>Actinomycetota</taxon>
        <taxon>Actinomycetes</taxon>
        <taxon>Pseudonocardiales</taxon>
        <taxon>Pseudonocardiaceae</taxon>
        <taxon>Amycolatopsis</taxon>
    </lineage>
</organism>
<sequence>MNGRPVADDEVFQLEIRVIDVVPECWRRVQVLASITLGGLHEVIQMVMGWRDDHLHLFALGDDRSDGSRLAVGADEAVVTVADVFTVGVPVRYLYDVGDAWCHEITLVRVLRRDPAIRYPVRVAGRGEAPDDGQ</sequence>
<dbReference type="EMBL" id="CP150484">
    <property type="protein sequence ID" value="WYW19538.1"/>
    <property type="molecule type" value="Genomic_DNA"/>
</dbReference>
<evidence type="ECO:0000313" key="2">
    <source>
        <dbReference type="Proteomes" id="UP001456344"/>
    </source>
</evidence>
<evidence type="ECO:0000313" key="1">
    <source>
        <dbReference type="EMBL" id="WYW19538.1"/>
    </source>
</evidence>
<accession>A0ACD5BJU8</accession>
<keyword evidence="2" id="KW-1185">Reference proteome</keyword>
<reference evidence="1" key="1">
    <citation type="submission" date="2023-10" db="EMBL/GenBank/DDBJ databases">
        <title>Whole genome sequencing of actinobacterial strain Amycolatopsis sp. (BCA-696) identifies the underlying plant growth-promoting genes.</title>
        <authorList>
            <person name="Gandham P."/>
            <person name="Vadla N."/>
            <person name="Saji A."/>
            <person name="Srinivas V."/>
            <person name="Ruperao P."/>
            <person name="Selvanayagam S."/>
            <person name="Saxena R.K."/>
            <person name="Rathore A."/>
            <person name="Gopalakrishnan S."/>
            <person name="Thakur V."/>
        </authorList>
    </citation>
    <scope>NUCLEOTIDE SEQUENCE</scope>
    <source>
        <strain evidence="1">BCA-696</strain>
    </source>
</reference>
<proteinExistence type="predicted"/>
<protein>
    <submittedName>
        <fullName evidence="1">Plasmid pRiA4b ORF-3 family protein</fullName>
    </submittedName>
</protein>